<reference evidence="1 2" key="1">
    <citation type="submission" date="2019-06" db="EMBL/GenBank/DDBJ databases">
        <title>Sequencing the genomes of 1000 actinobacteria strains.</title>
        <authorList>
            <person name="Klenk H.-P."/>
        </authorList>
    </citation>
    <scope>NUCLEOTIDE SEQUENCE [LARGE SCALE GENOMIC DNA]</scope>
    <source>
        <strain evidence="1 2">DSM 19560</strain>
    </source>
</reference>
<dbReference type="Proteomes" id="UP000318297">
    <property type="component" value="Unassembled WGS sequence"/>
</dbReference>
<gene>
    <name evidence="1" type="ORF">BKA23_3491</name>
</gene>
<sequence>MARITVRYWAAAAAAAGVTQESVTASTAAQLRSAAVEAHPALAPVFAVASVLVDGRRVEGEAPLPDGCTVEVLPPFAGG</sequence>
<evidence type="ECO:0000313" key="1">
    <source>
        <dbReference type="EMBL" id="TWE07309.1"/>
    </source>
</evidence>
<dbReference type="InterPro" id="IPR003749">
    <property type="entry name" value="ThiS/MoaD-like"/>
</dbReference>
<dbReference type="AlphaFoldDB" id="A0A561DVB9"/>
<protein>
    <submittedName>
        <fullName evidence="1">Molybdopterin converting factor small subunit</fullName>
    </submittedName>
</protein>
<keyword evidence="2" id="KW-1185">Reference proteome</keyword>
<dbReference type="OrthoDB" id="4331766at2"/>
<dbReference type="RefSeq" id="WP_145230778.1">
    <property type="nucleotide sequence ID" value="NZ_VIVQ01000006.1"/>
</dbReference>
<dbReference type="InterPro" id="IPR016155">
    <property type="entry name" value="Mopterin_synth/thiamin_S_b"/>
</dbReference>
<proteinExistence type="predicted"/>
<dbReference type="InterPro" id="IPR012675">
    <property type="entry name" value="Beta-grasp_dom_sf"/>
</dbReference>
<dbReference type="SUPFAM" id="SSF54285">
    <property type="entry name" value="MoaD/ThiS"/>
    <property type="match status" value="1"/>
</dbReference>
<dbReference type="EMBL" id="VIVQ01000006">
    <property type="protein sequence ID" value="TWE07309.1"/>
    <property type="molecule type" value="Genomic_DNA"/>
</dbReference>
<accession>A0A561DVB9</accession>
<name>A0A561DVB9_9MICO</name>
<dbReference type="Pfam" id="PF02597">
    <property type="entry name" value="ThiS"/>
    <property type="match status" value="1"/>
</dbReference>
<organism evidence="1 2">
    <name type="scientific">Rudaeicoccus suwonensis</name>
    <dbReference type="NCBI Taxonomy" id="657409"/>
    <lineage>
        <taxon>Bacteria</taxon>
        <taxon>Bacillati</taxon>
        <taxon>Actinomycetota</taxon>
        <taxon>Actinomycetes</taxon>
        <taxon>Micrococcales</taxon>
        <taxon>Dermacoccaceae</taxon>
        <taxon>Rudaeicoccus</taxon>
    </lineage>
</organism>
<evidence type="ECO:0000313" key="2">
    <source>
        <dbReference type="Proteomes" id="UP000318297"/>
    </source>
</evidence>
<dbReference type="Gene3D" id="3.10.20.30">
    <property type="match status" value="1"/>
</dbReference>
<comment type="caution">
    <text evidence="1">The sequence shown here is derived from an EMBL/GenBank/DDBJ whole genome shotgun (WGS) entry which is preliminary data.</text>
</comment>